<evidence type="ECO:0008006" key="4">
    <source>
        <dbReference type="Google" id="ProtNLM"/>
    </source>
</evidence>
<dbReference type="EMBL" id="VJVZ01000008">
    <property type="protein sequence ID" value="TRW23647.1"/>
    <property type="molecule type" value="Genomic_DNA"/>
</dbReference>
<comment type="caution">
    <text evidence="2">The sequence shown here is derived from an EMBL/GenBank/DDBJ whole genome shotgun (WGS) entry which is preliminary data.</text>
</comment>
<proteinExistence type="predicted"/>
<accession>A0A552UZJ3</accession>
<dbReference type="OrthoDB" id="1042696at2"/>
<evidence type="ECO:0000313" key="2">
    <source>
        <dbReference type="EMBL" id="TRW23647.1"/>
    </source>
</evidence>
<feature type="region of interest" description="Disordered" evidence="1">
    <location>
        <begin position="28"/>
        <end position="97"/>
    </location>
</feature>
<organism evidence="2 3">
    <name type="scientific">Flavobacterium zepuense</name>
    <dbReference type="NCBI Taxonomy" id="2593302"/>
    <lineage>
        <taxon>Bacteria</taxon>
        <taxon>Pseudomonadati</taxon>
        <taxon>Bacteroidota</taxon>
        <taxon>Flavobacteriia</taxon>
        <taxon>Flavobacteriales</taxon>
        <taxon>Flavobacteriaceae</taxon>
        <taxon>Flavobacterium</taxon>
    </lineage>
</organism>
<evidence type="ECO:0000256" key="1">
    <source>
        <dbReference type="SAM" id="MobiDB-lite"/>
    </source>
</evidence>
<evidence type="ECO:0000313" key="3">
    <source>
        <dbReference type="Proteomes" id="UP000320643"/>
    </source>
</evidence>
<dbReference type="Proteomes" id="UP000320643">
    <property type="component" value="Unassembled WGS sequence"/>
</dbReference>
<name>A0A552UZJ3_9FLAO</name>
<reference evidence="2 3" key="1">
    <citation type="submission" date="2019-07" db="EMBL/GenBank/DDBJ databases">
        <title>Flavobacterium sp. nov., isolated from glacier ice.</title>
        <authorList>
            <person name="Liu Q."/>
            <person name="Xin Y.-H."/>
        </authorList>
    </citation>
    <scope>NUCLEOTIDE SEQUENCE [LARGE SCALE GENOMIC DNA]</scope>
    <source>
        <strain evidence="2 3">ZT4R6</strain>
    </source>
</reference>
<keyword evidence="3" id="KW-1185">Reference proteome</keyword>
<sequence>METIIICLLVLAVALLLYVITQGKKDKDNVQQKEDPLAGLPDIIGRPRNTPSYSSLGTIAQVRTENDISITDSSDNRNEGTARVSEIPQKESDDAEGLPDLAVEEEDMRNYAASGTEDGFATGITFDELAIVQEMLARKALAPSEEKTAAALASKIDGTELLGLIESKIGDASKRIAMLLDSGITQQHGKSPSFLRNDKEDGFNVGDYI</sequence>
<feature type="compositionally biased region" description="Polar residues" evidence="1">
    <location>
        <begin position="49"/>
        <end position="73"/>
    </location>
</feature>
<protein>
    <recommendedName>
        <fullName evidence="4">Conjugal transfer protein TraD</fullName>
    </recommendedName>
</protein>
<dbReference type="RefSeq" id="WP_143373904.1">
    <property type="nucleotide sequence ID" value="NZ_VJVZ01000008.1"/>
</dbReference>
<gene>
    <name evidence="2" type="ORF">FMM05_13380</name>
</gene>
<dbReference type="AlphaFoldDB" id="A0A552UZJ3"/>